<feature type="repeat" description="ANK" evidence="3">
    <location>
        <begin position="82"/>
        <end position="114"/>
    </location>
</feature>
<dbReference type="PRINTS" id="PR01415">
    <property type="entry name" value="ANKYRIN"/>
</dbReference>
<dbReference type="PROSITE" id="PS50088">
    <property type="entry name" value="ANK_REPEAT"/>
    <property type="match status" value="3"/>
</dbReference>
<reference evidence="5" key="5">
    <citation type="submission" date="2015-06" db="UniProtKB">
        <authorList>
            <consortium name="EnsemblFungi"/>
        </authorList>
    </citation>
    <scope>IDENTIFICATION</scope>
    <source>
        <strain evidence="5">ATCC 64411</strain>
    </source>
</reference>
<keyword evidence="2 3" id="KW-0040">ANK repeat</keyword>
<reference evidence="4" key="1">
    <citation type="submission" date="2010-05" db="EMBL/GenBank/DDBJ databases">
        <title>The Genome Sequence of Magnaporthe poae strain ATCC 64411.</title>
        <authorList>
            <consortium name="The Broad Institute Genome Sequencing Platform"/>
            <consortium name="Broad Institute Genome Sequencing Center for Infectious Disease"/>
            <person name="Ma L.-J."/>
            <person name="Dead R."/>
            <person name="Young S."/>
            <person name="Zeng Q."/>
            <person name="Koehrsen M."/>
            <person name="Alvarado L."/>
            <person name="Berlin A."/>
            <person name="Chapman S.B."/>
            <person name="Chen Z."/>
            <person name="Freedman E."/>
            <person name="Gellesch M."/>
            <person name="Goldberg J."/>
            <person name="Griggs A."/>
            <person name="Gujja S."/>
            <person name="Heilman E.R."/>
            <person name="Heiman D."/>
            <person name="Hepburn T."/>
            <person name="Howarth C."/>
            <person name="Jen D."/>
            <person name="Larson L."/>
            <person name="Mehta T."/>
            <person name="Neiman D."/>
            <person name="Pearson M."/>
            <person name="Roberts A."/>
            <person name="Saif S."/>
            <person name="Shea T."/>
            <person name="Shenoy N."/>
            <person name="Sisk P."/>
            <person name="Stolte C."/>
            <person name="Sykes S."/>
            <person name="Walk T."/>
            <person name="White J."/>
            <person name="Yandava C."/>
            <person name="Haas B."/>
            <person name="Nusbaum C."/>
            <person name="Birren B."/>
        </authorList>
    </citation>
    <scope>NUCLEOTIDE SEQUENCE</scope>
    <source>
        <strain evidence="4">ATCC 64411</strain>
    </source>
</reference>
<dbReference type="AlphaFoldDB" id="A0A0C4E7Y8"/>
<accession>A0A0C4E7Y8</accession>
<dbReference type="InterPro" id="IPR036770">
    <property type="entry name" value="Ankyrin_rpt-contain_sf"/>
</dbReference>
<dbReference type="SMART" id="SM00248">
    <property type="entry name" value="ANK"/>
    <property type="match status" value="8"/>
</dbReference>
<dbReference type="VEuPathDB" id="FungiDB:MAPG_08670"/>
<organism evidence="5 6">
    <name type="scientific">Magnaporthiopsis poae (strain ATCC 64411 / 73-15)</name>
    <name type="common">Kentucky bluegrass fungus</name>
    <name type="synonym">Magnaporthe poae</name>
    <dbReference type="NCBI Taxonomy" id="644358"/>
    <lineage>
        <taxon>Eukaryota</taxon>
        <taxon>Fungi</taxon>
        <taxon>Dikarya</taxon>
        <taxon>Ascomycota</taxon>
        <taxon>Pezizomycotina</taxon>
        <taxon>Sordariomycetes</taxon>
        <taxon>Sordariomycetidae</taxon>
        <taxon>Magnaporthales</taxon>
        <taxon>Magnaporthaceae</taxon>
        <taxon>Magnaporthiopsis</taxon>
    </lineage>
</organism>
<evidence type="ECO:0000313" key="4">
    <source>
        <dbReference type="EMBL" id="KLU89700.1"/>
    </source>
</evidence>
<dbReference type="PROSITE" id="PS50297">
    <property type="entry name" value="ANK_REP_REGION"/>
    <property type="match status" value="2"/>
</dbReference>
<dbReference type="eggNOG" id="KOG4177">
    <property type="taxonomic scope" value="Eukaryota"/>
</dbReference>
<dbReference type="Proteomes" id="UP000011715">
    <property type="component" value="Unassembled WGS sequence"/>
</dbReference>
<evidence type="ECO:0000256" key="3">
    <source>
        <dbReference type="PROSITE-ProRule" id="PRU00023"/>
    </source>
</evidence>
<dbReference type="OrthoDB" id="823504at2759"/>
<keyword evidence="6" id="KW-1185">Reference proteome</keyword>
<name>A0A0C4E7Y8_MAGP6</name>
<protein>
    <submittedName>
        <fullName evidence="4 5">Uncharacterized protein</fullName>
    </submittedName>
</protein>
<dbReference type="PANTHER" id="PTHR24189">
    <property type="entry name" value="MYOTROPHIN"/>
    <property type="match status" value="1"/>
</dbReference>
<evidence type="ECO:0000256" key="2">
    <source>
        <dbReference type="ARBA" id="ARBA00023043"/>
    </source>
</evidence>
<dbReference type="EMBL" id="ADBL01002098">
    <property type="status" value="NOT_ANNOTATED_CDS"/>
    <property type="molecule type" value="Genomic_DNA"/>
</dbReference>
<dbReference type="STRING" id="644358.A0A0C4E7Y8"/>
<dbReference type="EMBL" id="GL876973">
    <property type="protein sequence ID" value="KLU89700.1"/>
    <property type="molecule type" value="Genomic_DNA"/>
</dbReference>
<proteinExistence type="predicted"/>
<dbReference type="PANTHER" id="PTHR24189:SF50">
    <property type="entry name" value="ANKYRIN REPEAT AND SOCS BOX PROTEIN 2"/>
    <property type="match status" value="1"/>
</dbReference>
<reference evidence="4" key="3">
    <citation type="submission" date="2011-03" db="EMBL/GenBank/DDBJ databases">
        <title>Annotation of Magnaporthe poae ATCC 64411.</title>
        <authorList>
            <person name="Ma L.-J."/>
            <person name="Dead R."/>
            <person name="Young S.K."/>
            <person name="Zeng Q."/>
            <person name="Gargeya S."/>
            <person name="Fitzgerald M."/>
            <person name="Haas B."/>
            <person name="Abouelleil A."/>
            <person name="Alvarado L."/>
            <person name="Arachchi H.M."/>
            <person name="Berlin A."/>
            <person name="Brown A."/>
            <person name="Chapman S.B."/>
            <person name="Chen Z."/>
            <person name="Dunbar C."/>
            <person name="Freedman E."/>
            <person name="Gearin G."/>
            <person name="Gellesch M."/>
            <person name="Goldberg J."/>
            <person name="Griggs A."/>
            <person name="Gujja S."/>
            <person name="Heiman D."/>
            <person name="Howarth C."/>
            <person name="Larson L."/>
            <person name="Lui A."/>
            <person name="MacDonald P.J.P."/>
            <person name="Mehta T."/>
            <person name="Montmayeur A."/>
            <person name="Murphy C."/>
            <person name="Neiman D."/>
            <person name="Pearson M."/>
            <person name="Priest M."/>
            <person name="Roberts A."/>
            <person name="Saif S."/>
            <person name="Shea T."/>
            <person name="Shenoy N."/>
            <person name="Sisk P."/>
            <person name="Stolte C."/>
            <person name="Sykes S."/>
            <person name="Yandava C."/>
            <person name="Wortman J."/>
            <person name="Nusbaum C."/>
            <person name="Birren B."/>
        </authorList>
    </citation>
    <scope>NUCLEOTIDE SEQUENCE</scope>
    <source>
        <strain evidence="4">ATCC 64411</strain>
    </source>
</reference>
<feature type="repeat" description="ANK" evidence="3">
    <location>
        <begin position="342"/>
        <end position="381"/>
    </location>
</feature>
<evidence type="ECO:0000313" key="6">
    <source>
        <dbReference type="Proteomes" id="UP000011715"/>
    </source>
</evidence>
<dbReference type="EnsemblFungi" id="MAPG_08670T0">
    <property type="protein sequence ID" value="MAPG_08670T0"/>
    <property type="gene ID" value="MAPG_08670"/>
</dbReference>
<keyword evidence="1" id="KW-0677">Repeat</keyword>
<dbReference type="SUPFAM" id="SSF48403">
    <property type="entry name" value="Ankyrin repeat"/>
    <property type="match status" value="1"/>
</dbReference>
<evidence type="ECO:0000313" key="5">
    <source>
        <dbReference type="EnsemblFungi" id="MAPG_08670T0"/>
    </source>
</evidence>
<evidence type="ECO:0000256" key="1">
    <source>
        <dbReference type="ARBA" id="ARBA00022737"/>
    </source>
</evidence>
<dbReference type="InterPro" id="IPR050745">
    <property type="entry name" value="Multifunctional_regulatory"/>
</dbReference>
<dbReference type="InterPro" id="IPR002110">
    <property type="entry name" value="Ankyrin_rpt"/>
</dbReference>
<sequence length="533" mass="59030">MTEDEYSARVRQEYTERLARQRHRRFYGHLDFGFWGALAGNARGNVYQAAQDGEMDKLVSDLIQYPETGINASYFNRAARYTRETALHAAVRRRQTEVVCLLLALGADVNADSAAEEGLHSPLHEALMMDFDRPINVGLVRLLLASGADANQRYFDRQDDTGMDNGPACNIVLQRADLLHPNLHQKNLKVIDLLISHGLDVNMMPGTSAVPKSFAYQALKFGGLGMLKWAASRGAAVSDADFGGFCLDNQQRGESRYGVEDYFIELGFQDTDFKILPHLTHGPGIRTKEDFVRLVGLLLANLPESAFDQMPQVLFEAVQRNDLALVEFWLDWGVDANAWRGDGVTLLLLAVSPHRLRQRVANPSIVELLLERGADVNAVEESSGRNALHLALVNSAPDHLDVLARLLAGGVDPDAKNGDGDTPLLEAVKRVVGGAWGYGVADPRERDCLIDCIHLLAKNVEDINAADRCRKTALHLLACKGRDLPRLQRVAVILLQRGIRADLRDHRDLTAGDVFRQEFAVELELHRALSGQL</sequence>
<reference evidence="6" key="2">
    <citation type="submission" date="2010-05" db="EMBL/GenBank/DDBJ databases">
        <title>The genome sequence of Magnaporthe poae strain ATCC 64411.</title>
        <authorList>
            <person name="Ma L.-J."/>
            <person name="Dead R."/>
            <person name="Young S."/>
            <person name="Zeng Q."/>
            <person name="Koehrsen M."/>
            <person name="Alvarado L."/>
            <person name="Berlin A."/>
            <person name="Chapman S.B."/>
            <person name="Chen Z."/>
            <person name="Freedman E."/>
            <person name="Gellesch M."/>
            <person name="Goldberg J."/>
            <person name="Griggs A."/>
            <person name="Gujja S."/>
            <person name="Heilman E.R."/>
            <person name="Heiman D."/>
            <person name="Hepburn T."/>
            <person name="Howarth C."/>
            <person name="Jen D."/>
            <person name="Larson L."/>
            <person name="Mehta T."/>
            <person name="Neiman D."/>
            <person name="Pearson M."/>
            <person name="Roberts A."/>
            <person name="Saif S."/>
            <person name="Shea T."/>
            <person name="Shenoy N."/>
            <person name="Sisk P."/>
            <person name="Stolte C."/>
            <person name="Sykes S."/>
            <person name="Walk T."/>
            <person name="White J."/>
            <person name="Yandava C."/>
            <person name="Haas B."/>
            <person name="Nusbaum C."/>
            <person name="Birren B."/>
        </authorList>
    </citation>
    <scope>NUCLEOTIDE SEQUENCE [LARGE SCALE GENOMIC DNA]</scope>
    <source>
        <strain evidence="6">ATCC 64411 / 73-15</strain>
    </source>
</reference>
<feature type="repeat" description="ANK" evidence="3">
    <location>
        <begin position="383"/>
        <end position="418"/>
    </location>
</feature>
<dbReference type="Gene3D" id="1.25.40.20">
    <property type="entry name" value="Ankyrin repeat-containing domain"/>
    <property type="match status" value="3"/>
</dbReference>
<reference evidence="5" key="4">
    <citation type="journal article" date="2015" name="G3 (Bethesda)">
        <title>Genome sequences of three phytopathogenic species of the Magnaporthaceae family of fungi.</title>
        <authorList>
            <person name="Okagaki L.H."/>
            <person name="Nunes C.C."/>
            <person name="Sailsbery J."/>
            <person name="Clay B."/>
            <person name="Brown D."/>
            <person name="John T."/>
            <person name="Oh Y."/>
            <person name="Young N."/>
            <person name="Fitzgerald M."/>
            <person name="Haas B.J."/>
            <person name="Zeng Q."/>
            <person name="Young S."/>
            <person name="Adiconis X."/>
            <person name="Fan L."/>
            <person name="Levin J.Z."/>
            <person name="Mitchell T.K."/>
            <person name="Okubara P.A."/>
            <person name="Farman M.L."/>
            <person name="Kohn L.M."/>
            <person name="Birren B."/>
            <person name="Ma L.-J."/>
            <person name="Dean R.A."/>
        </authorList>
    </citation>
    <scope>NUCLEOTIDE SEQUENCE</scope>
    <source>
        <strain evidence="5">ATCC 64411 / 73-15</strain>
    </source>
</reference>
<dbReference type="Pfam" id="PF12796">
    <property type="entry name" value="Ank_2"/>
    <property type="match status" value="2"/>
</dbReference>
<gene>
    <name evidence="4" type="ORF">MAPG_08670</name>
</gene>